<comment type="caution">
    <text evidence="1">The sequence shown here is derived from an EMBL/GenBank/DDBJ whole genome shotgun (WGS) entry which is preliminary data.</text>
</comment>
<proteinExistence type="predicted"/>
<reference evidence="2" key="1">
    <citation type="submission" date="2018-05" db="EMBL/GenBank/DDBJ databases">
        <title>Pedobacter paludis sp. nov., isolated from wetland soil.</title>
        <authorList>
            <person name="Zhang Y."/>
        </authorList>
    </citation>
    <scope>NUCLEOTIDE SEQUENCE [LARGE SCALE GENOMIC DNA]</scope>
    <source>
        <strain evidence="2">R-8</strain>
    </source>
</reference>
<dbReference type="SUPFAM" id="SSF51126">
    <property type="entry name" value="Pectin lyase-like"/>
    <property type="match status" value="1"/>
</dbReference>
<sequence>MIRRLDQEISFTYFFRLISCILLVTCFNVKITLAQEWQSKFVKIKKDGHLQYIADQKGNTIPDFSHVGYHQNQKTIPQVQVVATLSATGENDEVKIQQAINELAKKQTDANGIRGAILLKKGTYKIPGSLKISSSGIVLRGEGEETKLIATGIGKRKTIMASGEGKLIEIAGTRVKITDHYVPVGTKSLNLTSAKGLAIGDKIVVYRPATTNWIHDLKMDQIDPGTGTIQWTPEDYNFEFERIITAINGNQITIDNPIVMAMEDQYGGGEIYKCAFDGRISEVGIENLLLESEYNGDTDEEHGWDAISFNKIENSWVSNVTSRYFGYSCVNLSHDSKQITVKDSKCLAPKSQIIGGRRYSFNNDGQLNLFENCYASEGRHDYVTGAKVCGPNVFYNCKSENAKADIGPHHRWAMGTLYDNITTDGEINIQDRGNWGTGHGWSGVNQVLWNCTASKVTVQNPYVSGLNYAIGVHAEKAEGRLKGRPIGVWENQNKEGLKPSSLYLKQVEESKN</sequence>
<dbReference type="Proteomes" id="UP000245391">
    <property type="component" value="Unassembled WGS sequence"/>
</dbReference>
<evidence type="ECO:0008006" key="3">
    <source>
        <dbReference type="Google" id="ProtNLM"/>
    </source>
</evidence>
<accession>A0A317F580</accession>
<dbReference type="EMBL" id="QGNY01000001">
    <property type="protein sequence ID" value="PWS33732.1"/>
    <property type="molecule type" value="Genomic_DNA"/>
</dbReference>
<protein>
    <recommendedName>
        <fullName evidence="3">Pectate lyase superfamily protein domain-containing protein</fullName>
    </recommendedName>
</protein>
<dbReference type="AlphaFoldDB" id="A0A317F580"/>
<gene>
    <name evidence="1" type="ORF">DF947_03740</name>
</gene>
<keyword evidence="2" id="KW-1185">Reference proteome</keyword>
<dbReference type="InterPro" id="IPR012334">
    <property type="entry name" value="Pectin_lyas_fold"/>
</dbReference>
<evidence type="ECO:0000313" key="1">
    <source>
        <dbReference type="EMBL" id="PWS33732.1"/>
    </source>
</evidence>
<dbReference type="OrthoDB" id="5488826at2"/>
<organism evidence="1 2">
    <name type="scientific">Pedobacter paludis</name>
    <dbReference type="NCBI Taxonomy" id="2203212"/>
    <lineage>
        <taxon>Bacteria</taxon>
        <taxon>Pseudomonadati</taxon>
        <taxon>Bacteroidota</taxon>
        <taxon>Sphingobacteriia</taxon>
        <taxon>Sphingobacteriales</taxon>
        <taxon>Sphingobacteriaceae</taxon>
        <taxon>Pedobacter</taxon>
    </lineage>
</organism>
<dbReference type="InterPro" id="IPR011050">
    <property type="entry name" value="Pectin_lyase_fold/virulence"/>
</dbReference>
<dbReference type="Gene3D" id="2.160.20.10">
    <property type="entry name" value="Single-stranded right-handed beta-helix, Pectin lyase-like"/>
    <property type="match status" value="1"/>
</dbReference>
<name>A0A317F580_9SPHI</name>
<evidence type="ECO:0000313" key="2">
    <source>
        <dbReference type="Proteomes" id="UP000245391"/>
    </source>
</evidence>